<feature type="compositionally biased region" description="Pro residues" evidence="1">
    <location>
        <begin position="96"/>
        <end position="106"/>
    </location>
</feature>
<feature type="compositionally biased region" description="Polar residues" evidence="1">
    <location>
        <begin position="30"/>
        <end position="42"/>
    </location>
</feature>
<comment type="caution">
    <text evidence="2">The sequence shown here is derived from an EMBL/GenBank/DDBJ whole genome shotgun (WGS) entry which is preliminary data.</text>
</comment>
<feature type="compositionally biased region" description="Polar residues" evidence="1">
    <location>
        <begin position="62"/>
        <end position="95"/>
    </location>
</feature>
<dbReference type="EMBL" id="JBBPBN010000031">
    <property type="protein sequence ID" value="KAK9004021.1"/>
    <property type="molecule type" value="Genomic_DNA"/>
</dbReference>
<feature type="region of interest" description="Disordered" evidence="1">
    <location>
        <begin position="18"/>
        <end position="106"/>
    </location>
</feature>
<keyword evidence="3" id="KW-1185">Reference proteome</keyword>
<evidence type="ECO:0000256" key="1">
    <source>
        <dbReference type="SAM" id="MobiDB-lite"/>
    </source>
</evidence>
<evidence type="ECO:0000313" key="2">
    <source>
        <dbReference type="EMBL" id="KAK9004021.1"/>
    </source>
</evidence>
<protein>
    <submittedName>
        <fullName evidence="2">Uncharacterized protein</fullName>
    </submittedName>
</protein>
<proteinExistence type="predicted"/>
<accession>A0ABR2QTF9</accession>
<name>A0ABR2QTF9_9ROSI</name>
<sequence>MHPFLSCLFVCRTRKRTRFNRVPLPPPTSKPSHASSSFNGSSPFHHRPLPGTVPNSVPLPTPTSIDGVTCFNTSKPSRSTGLRHGSSSLNGSNPSHPQPPPEDSWV</sequence>
<reference evidence="2 3" key="1">
    <citation type="journal article" date="2024" name="G3 (Bethesda)">
        <title>Genome assembly of Hibiscus sabdariffa L. provides insights into metabolisms of medicinal natural products.</title>
        <authorList>
            <person name="Kim T."/>
        </authorList>
    </citation>
    <scope>NUCLEOTIDE SEQUENCE [LARGE SCALE GENOMIC DNA]</scope>
    <source>
        <strain evidence="2">TK-2024</strain>
        <tissue evidence="2">Old leaves</tissue>
    </source>
</reference>
<dbReference type="Proteomes" id="UP001396334">
    <property type="component" value="Unassembled WGS sequence"/>
</dbReference>
<organism evidence="2 3">
    <name type="scientific">Hibiscus sabdariffa</name>
    <name type="common">roselle</name>
    <dbReference type="NCBI Taxonomy" id="183260"/>
    <lineage>
        <taxon>Eukaryota</taxon>
        <taxon>Viridiplantae</taxon>
        <taxon>Streptophyta</taxon>
        <taxon>Embryophyta</taxon>
        <taxon>Tracheophyta</taxon>
        <taxon>Spermatophyta</taxon>
        <taxon>Magnoliopsida</taxon>
        <taxon>eudicotyledons</taxon>
        <taxon>Gunneridae</taxon>
        <taxon>Pentapetalae</taxon>
        <taxon>rosids</taxon>
        <taxon>malvids</taxon>
        <taxon>Malvales</taxon>
        <taxon>Malvaceae</taxon>
        <taxon>Malvoideae</taxon>
        <taxon>Hibiscus</taxon>
    </lineage>
</organism>
<evidence type="ECO:0000313" key="3">
    <source>
        <dbReference type="Proteomes" id="UP001396334"/>
    </source>
</evidence>
<gene>
    <name evidence="2" type="ORF">V6N11_001839</name>
</gene>